<evidence type="ECO:0000259" key="6">
    <source>
        <dbReference type="PROSITE" id="PS51918"/>
    </source>
</evidence>
<dbReference type="InterPro" id="IPR002792">
    <property type="entry name" value="TRAM_dom"/>
</dbReference>
<dbReference type="CDD" id="cd01335">
    <property type="entry name" value="Radical_SAM"/>
    <property type="match status" value="1"/>
</dbReference>
<dbReference type="GO" id="GO:0051536">
    <property type="term" value="F:iron-sulfur cluster binding"/>
    <property type="evidence" value="ECO:0007669"/>
    <property type="project" value="UniProtKB-KW"/>
</dbReference>
<dbReference type="InterPro" id="IPR050377">
    <property type="entry name" value="Radical_SAM_PqqE_MftC-like"/>
</dbReference>
<feature type="domain" description="Radical SAM core" evidence="6">
    <location>
        <begin position="18"/>
        <end position="247"/>
    </location>
</feature>
<feature type="domain" description="TRAM" evidence="5">
    <location>
        <begin position="266"/>
        <end position="329"/>
    </location>
</feature>
<organism evidence="7 8">
    <name type="scientific">Pyrodictium occultum</name>
    <dbReference type="NCBI Taxonomy" id="2309"/>
    <lineage>
        <taxon>Archaea</taxon>
        <taxon>Thermoproteota</taxon>
        <taxon>Thermoprotei</taxon>
        <taxon>Desulfurococcales</taxon>
        <taxon>Pyrodictiaceae</taxon>
        <taxon>Pyrodictium</taxon>
    </lineage>
</organism>
<dbReference type="PANTHER" id="PTHR11228">
    <property type="entry name" value="RADICAL SAM DOMAIN PROTEIN"/>
    <property type="match status" value="1"/>
</dbReference>
<reference evidence="7 8" key="1">
    <citation type="submission" date="2015-11" db="EMBL/GenBank/DDBJ databases">
        <title>Genome sequence of Pyrodictium occultum PL-19, a marine hyperthermophilic archaeon isolated from Volcano, Italy.</title>
        <authorList>
            <person name="Utturkar S."/>
            <person name="Huber H."/>
            <person name="Leptihn S."/>
            <person name="Brown S."/>
            <person name="Stetter K.O."/>
            <person name="Podar M."/>
        </authorList>
    </citation>
    <scope>NUCLEOTIDE SEQUENCE [LARGE SCALE GENOMIC DNA]</scope>
    <source>
        <strain evidence="7 8">PL-19</strain>
    </source>
</reference>
<dbReference type="Proteomes" id="UP000053352">
    <property type="component" value="Unassembled WGS sequence"/>
</dbReference>
<evidence type="ECO:0000313" key="8">
    <source>
        <dbReference type="Proteomes" id="UP000053352"/>
    </source>
</evidence>
<proteinExistence type="predicted"/>
<dbReference type="InterPro" id="IPR007197">
    <property type="entry name" value="rSAM"/>
</dbReference>
<dbReference type="GO" id="GO:0046872">
    <property type="term" value="F:metal ion binding"/>
    <property type="evidence" value="ECO:0007669"/>
    <property type="project" value="UniProtKB-KW"/>
</dbReference>
<keyword evidence="4" id="KW-0411">Iron-sulfur</keyword>
<dbReference type="SUPFAM" id="SSF102114">
    <property type="entry name" value="Radical SAM enzymes"/>
    <property type="match status" value="1"/>
</dbReference>
<dbReference type="InterPro" id="IPR006638">
    <property type="entry name" value="Elp3/MiaA/NifB-like_rSAM"/>
</dbReference>
<dbReference type="SFLD" id="SFLDS00029">
    <property type="entry name" value="Radical_SAM"/>
    <property type="match status" value="1"/>
</dbReference>
<dbReference type="EMBL" id="LNTB01000001">
    <property type="protein sequence ID" value="KSW12659.1"/>
    <property type="molecule type" value="Genomic_DNA"/>
</dbReference>
<dbReference type="PROSITE" id="PS51918">
    <property type="entry name" value="RADICAL_SAM"/>
    <property type="match status" value="1"/>
</dbReference>
<keyword evidence="3" id="KW-0408">Iron</keyword>
<evidence type="ECO:0000256" key="1">
    <source>
        <dbReference type="ARBA" id="ARBA00022691"/>
    </source>
</evidence>
<dbReference type="STRING" id="2309.CF15_01825"/>
<dbReference type="PANTHER" id="PTHR11228:SF35">
    <property type="entry name" value="MOLYBDENUM COFACTOR BIOSYNTHESIS PROTEIN A-RELATED"/>
    <property type="match status" value="1"/>
</dbReference>
<evidence type="ECO:0000313" key="7">
    <source>
        <dbReference type="EMBL" id="KSW12659.1"/>
    </source>
</evidence>
<sequence>MVEEPLPLMGVIQFGVIDRGTNVLQVRPTTVCPLSCIFCSVDAGPGSRWRQAEYLVEPGWLAHWVGRAAAEKGVAVEALIDGVGEPLSYPWLPRLVRLLKSIPLVASVAAETHGETLTRELVDRLEEAGLDRINLSIETLDPEKARRLAATPWYDVERVKRMAEYIARETSIDLHVTPVWLPGVNDEDVVEIVEWAYRIGAGKRWPPVTVQKYIAHRHGRRPPGVQEPSWEEYWSWLRELERRTGRRLTWSMEEWGMRPAPRVRHPLRRGQVAKLQVVGPGWLRGELLAATLDMKRLVTLVGVRGLEPGDVALARITRDRDGIFIARPV</sequence>
<name>A0A0V8RX99_PYROC</name>
<evidence type="ECO:0000256" key="4">
    <source>
        <dbReference type="ARBA" id="ARBA00023014"/>
    </source>
</evidence>
<dbReference type="SMART" id="SM00729">
    <property type="entry name" value="Elp3"/>
    <property type="match status" value="1"/>
</dbReference>
<keyword evidence="2" id="KW-0479">Metal-binding</keyword>
<keyword evidence="8" id="KW-1185">Reference proteome</keyword>
<dbReference type="InterPro" id="IPR058240">
    <property type="entry name" value="rSAM_sf"/>
</dbReference>
<dbReference type="Gene3D" id="3.20.20.70">
    <property type="entry name" value="Aldolase class I"/>
    <property type="match status" value="1"/>
</dbReference>
<dbReference type="SFLD" id="SFLDG01110">
    <property type="entry name" value="Uncharacterised_Radical_SAM_Su"/>
    <property type="match status" value="1"/>
</dbReference>
<evidence type="ECO:0000259" key="5">
    <source>
        <dbReference type="PROSITE" id="PS50926"/>
    </source>
</evidence>
<dbReference type="PROSITE" id="PS50926">
    <property type="entry name" value="TRAM"/>
    <property type="match status" value="1"/>
</dbReference>
<keyword evidence="1" id="KW-0949">S-adenosyl-L-methionine</keyword>
<dbReference type="GO" id="GO:0003824">
    <property type="term" value="F:catalytic activity"/>
    <property type="evidence" value="ECO:0007669"/>
    <property type="project" value="InterPro"/>
</dbReference>
<accession>A0A0V8RX99</accession>
<dbReference type="InterPro" id="IPR040088">
    <property type="entry name" value="MJ0103-like"/>
</dbReference>
<dbReference type="Pfam" id="PF04055">
    <property type="entry name" value="Radical_SAM"/>
    <property type="match status" value="1"/>
</dbReference>
<evidence type="ECO:0000256" key="3">
    <source>
        <dbReference type="ARBA" id="ARBA00023004"/>
    </source>
</evidence>
<protein>
    <submittedName>
        <fullName evidence="7">Radical SAM protein</fullName>
    </submittedName>
</protein>
<gene>
    <name evidence="7" type="ORF">CF15_01825</name>
</gene>
<comment type="caution">
    <text evidence="7">The sequence shown here is derived from an EMBL/GenBank/DDBJ whole genome shotgun (WGS) entry which is preliminary data.</text>
</comment>
<dbReference type="AlphaFoldDB" id="A0A0V8RX99"/>
<evidence type="ECO:0000256" key="2">
    <source>
        <dbReference type="ARBA" id="ARBA00022723"/>
    </source>
</evidence>
<dbReference type="InterPro" id="IPR013785">
    <property type="entry name" value="Aldolase_TIM"/>
</dbReference>